<proteinExistence type="predicted"/>
<dbReference type="Proteomes" id="UP000033519">
    <property type="component" value="Unassembled WGS sequence"/>
</dbReference>
<name>A0A0F5Q0P8_9HYPH</name>
<evidence type="ECO:0000256" key="1">
    <source>
        <dbReference type="ARBA" id="ARBA00023172"/>
    </source>
</evidence>
<dbReference type="Proteomes" id="UP000182258">
    <property type="component" value="Unassembled WGS sequence"/>
</dbReference>
<dbReference type="GO" id="GO:0015074">
    <property type="term" value="P:DNA integration"/>
    <property type="evidence" value="ECO:0007669"/>
    <property type="project" value="InterPro"/>
</dbReference>
<protein>
    <submittedName>
        <fullName evidence="3">Phage integrase family protein</fullName>
    </submittedName>
</protein>
<sequence length="148" mass="16483">MGFDRYVRKLQQAGETNLFPDLKPTAGTKSSWGDKLHYNFSKAVKLSLGVSRVESDAAKTFHSFRHYICTALDRIETVKDKTTKDIVGHENVGTTDRVYKEPALLTVKLVALRFLPELTEGAAMALVTKQVVPARKSLVYKRKAPTSA</sequence>
<evidence type="ECO:0000313" key="2">
    <source>
        <dbReference type="EMBL" id="KKC34201.1"/>
    </source>
</evidence>
<dbReference type="InterPro" id="IPR011010">
    <property type="entry name" value="DNA_brk_join_enz"/>
</dbReference>
<dbReference type="InterPro" id="IPR013762">
    <property type="entry name" value="Integrase-like_cat_sf"/>
</dbReference>
<dbReference type="EMBL" id="LAPV01000045">
    <property type="protein sequence ID" value="KKC34201.1"/>
    <property type="molecule type" value="Genomic_DNA"/>
</dbReference>
<reference evidence="3 5" key="2">
    <citation type="submission" date="2016-10" db="EMBL/GenBank/DDBJ databases">
        <authorList>
            <person name="de Groot N.N."/>
        </authorList>
    </citation>
    <scope>NUCLEOTIDE SEQUENCE [LARGE SCALE GENOMIC DNA]</scope>
    <source>
        <strain evidence="3 5">CGMCC 1.10210</strain>
    </source>
</reference>
<dbReference type="GO" id="GO:0003677">
    <property type="term" value="F:DNA binding"/>
    <property type="evidence" value="ECO:0007669"/>
    <property type="project" value="InterPro"/>
</dbReference>
<reference evidence="2 4" key="1">
    <citation type="submission" date="2015-03" db="EMBL/GenBank/DDBJ databases">
        <authorList>
            <person name="Lepp D."/>
            <person name="Hassan Y.I."/>
            <person name="Li X.-Z."/>
            <person name="Zhou T."/>
        </authorList>
    </citation>
    <scope>NUCLEOTIDE SEQUENCE [LARGE SCALE GENOMIC DNA]</scope>
    <source>
        <strain evidence="2 4">Cr7-05</strain>
    </source>
</reference>
<dbReference type="OrthoDB" id="7938263at2"/>
<keyword evidence="1" id="KW-0233">DNA recombination</keyword>
<dbReference type="RefSeq" id="WP_046169774.1">
    <property type="nucleotide sequence ID" value="NZ_FOMB01000059.1"/>
</dbReference>
<evidence type="ECO:0000313" key="3">
    <source>
        <dbReference type="EMBL" id="SFD43043.1"/>
    </source>
</evidence>
<organism evidence="3 5">
    <name type="scientific">Devosia psychrophila</name>
    <dbReference type="NCBI Taxonomy" id="728005"/>
    <lineage>
        <taxon>Bacteria</taxon>
        <taxon>Pseudomonadati</taxon>
        <taxon>Pseudomonadota</taxon>
        <taxon>Alphaproteobacteria</taxon>
        <taxon>Hyphomicrobiales</taxon>
        <taxon>Devosiaceae</taxon>
        <taxon>Devosia</taxon>
    </lineage>
</organism>
<dbReference type="SUPFAM" id="SSF56349">
    <property type="entry name" value="DNA breaking-rejoining enzymes"/>
    <property type="match status" value="1"/>
</dbReference>
<dbReference type="GO" id="GO:0006310">
    <property type="term" value="P:DNA recombination"/>
    <property type="evidence" value="ECO:0007669"/>
    <property type="project" value="UniProtKB-KW"/>
</dbReference>
<dbReference type="AlphaFoldDB" id="A0A0F5Q0P8"/>
<accession>A0A0F5Q0P8</accession>
<keyword evidence="4" id="KW-1185">Reference proteome</keyword>
<dbReference type="PATRIC" id="fig|728005.3.peg.3239"/>
<gene>
    <name evidence="3" type="ORF">SAMN04488059_1592</name>
    <name evidence="2" type="ORF">WH91_04250</name>
</gene>
<evidence type="ECO:0000313" key="5">
    <source>
        <dbReference type="Proteomes" id="UP000182258"/>
    </source>
</evidence>
<dbReference type="EMBL" id="FOMB01000059">
    <property type="protein sequence ID" value="SFD43043.1"/>
    <property type="molecule type" value="Genomic_DNA"/>
</dbReference>
<evidence type="ECO:0000313" key="4">
    <source>
        <dbReference type="Proteomes" id="UP000033519"/>
    </source>
</evidence>
<dbReference type="Gene3D" id="1.10.443.10">
    <property type="entry name" value="Intergrase catalytic core"/>
    <property type="match status" value="1"/>
</dbReference>